<evidence type="ECO:0000259" key="3">
    <source>
        <dbReference type="Pfam" id="PF13750"/>
    </source>
</evidence>
<accession>F2LSF2</accession>
<evidence type="ECO:0000313" key="6">
    <source>
        <dbReference type="Proteomes" id="UP000008316"/>
    </source>
</evidence>
<proteinExistence type="predicted"/>
<protein>
    <recommendedName>
        <fullName evidence="7">MBG domain-containing protein</fullName>
    </recommendedName>
</protein>
<name>F2LSF2_BURGS</name>
<dbReference type="Pfam" id="PF13752">
    <property type="entry name" value="DUF4165"/>
    <property type="match status" value="1"/>
</dbReference>
<dbReference type="KEGG" id="bgd:bgla_3p0470"/>
<evidence type="ECO:0000259" key="2">
    <source>
        <dbReference type="Pfam" id="PF12245"/>
    </source>
</evidence>
<keyword evidence="6" id="KW-1185">Reference proteome</keyword>
<organism evidence="5 6">
    <name type="scientific">Burkholderia gladioli (strain BSR3)</name>
    <dbReference type="NCBI Taxonomy" id="999541"/>
    <lineage>
        <taxon>Bacteria</taxon>
        <taxon>Pseudomonadati</taxon>
        <taxon>Pseudomonadota</taxon>
        <taxon>Betaproteobacteria</taxon>
        <taxon>Burkholderiales</taxon>
        <taxon>Burkholderiaceae</taxon>
        <taxon>Burkholderia</taxon>
    </lineage>
</organism>
<evidence type="ECO:0000256" key="1">
    <source>
        <dbReference type="SAM" id="SignalP"/>
    </source>
</evidence>
<dbReference type="Proteomes" id="UP000008316">
    <property type="component" value="Plasmid bgla_3p"/>
</dbReference>
<dbReference type="InterPro" id="IPR022038">
    <property type="entry name" value="Ig-like_bact"/>
</dbReference>
<sequence length="760" mass="79160">MQVLTRSRGRPRGSPWWRAAVLALSLGLASAAHADLLQYSFTAVDGTQKTLAPNAGYANATGQITFALSSGVSNKVQVKLLNSSGQTLSSAVSGQIGPSNTLTVNGNTYYGAQLQLATPADGTYTIEADILDSTGKLLTSNTYPMVQISKGPTVSGVFGSGWGMCATTDMNKANSDAYQCPITNGLEIGVSGDAELGVNGVTLSAGGIASASFRVTSSDGTTVYGQGPAAYNPTQGTVAIGDGNEDGKVGQFFPANYNGPLNFEFDLVDNAGNVTAVTRSVQWQGQTGLPNMAFVGVYNPNYSGNFLPGSPFTGYQAYTSGMAAYTNPLKLIVRVPLNQYVNNSIFGWYLTGTSNPQTPDYQDSQYAYKEVTVDYSANGSMGQTHMWRANTVWGDYLSPYNLTLAAGTPGTPRMVSATYTYAGGQTTTYPATWMLNTNQDVTVTAITISAVPQSYDQVAAGQINTNLDSQNVYNWSCSIPAGQTTCTATGNWVESTTQGNTNSYWNFEFLNSADGTLADPNLNEGQITIDKGTPVISSGNLNQQTLVLTANGSKPSIGSYAINPTITPGITATASSAGAVTQLPATLTAAGNAFSMTGSVSSLKDGYYDFKATATDAVGNIGSLDIGTYLIDRTAPGVGFNVTNGGSVSSISNILMTLSDPFDPSPTIQSAALTGGPTNINIQLPVQATSTTNQFALLYPVLFPSLSAGQSYTLTVTATNKYGIAGTQSVSFLYAPPTITPIGFNNGVARMPAIPQVVLA</sequence>
<feature type="domain" description="DUF4165" evidence="4">
    <location>
        <begin position="32"/>
        <end position="146"/>
    </location>
</feature>
<dbReference type="AlphaFoldDB" id="F2LSF2"/>
<dbReference type="HOGENOM" id="CLU_018280_0_0_4"/>
<evidence type="ECO:0008006" key="7">
    <source>
        <dbReference type="Google" id="ProtNLM"/>
    </source>
</evidence>
<feature type="chain" id="PRO_5003285859" description="MBG domain-containing protein" evidence="1">
    <location>
        <begin position="35"/>
        <end position="760"/>
    </location>
</feature>
<keyword evidence="1" id="KW-0732">Signal</keyword>
<evidence type="ECO:0000313" key="5">
    <source>
        <dbReference type="EMBL" id="AEA65748.1"/>
    </source>
</evidence>
<gene>
    <name evidence="5" type="ordered locus">bgla_3p0470</name>
</gene>
<reference evidence="5 6" key="1">
    <citation type="journal article" date="2011" name="J. Bacteriol.">
        <title>Complete genome sequence of Burkholderia gladioli BSR3.</title>
        <authorList>
            <person name="Seo Y.S."/>
            <person name="Lim J."/>
            <person name="Choi B.S."/>
            <person name="Kim H."/>
            <person name="Goo E."/>
            <person name="Lee B."/>
            <person name="Lim J.S."/>
            <person name="Choi I.Y."/>
            <person name="Moon J.S."/>
            <person name="Kim J."/>
            <person name="Hwang I."/>
        </authorList>
    </citation>
    <scope>NUCLEOTIDE SEQUENCE [LARGE SCALE GENOMIC DNA]</scope>
    <source>
        <strain evidence="6">BSR3</strain>
    </source>
</reference>
<dbReference type="Pfam" id="PF13750">
    <property type="entry name" value="Big_3_3"/>
    <property type="match status" value="1"/>
</dbReference>
<keyword evidence="5" id="KW-0614">Plasmid</keyword>
<evidence type="ECO:0000259" key="4">
    <source>
        <dbReference type="Pfam" id="PF13752"/>
    </source>
</evidence>
<feature type="domain" description="Ig-like" evidence="2">
    <location>
        <begin position="151"/>
        <end position="284"/>
    </location>
</feature>
<dbReference type="InterPro" id="IPR025429">
    <property type="entry name" value="DUF4165"/>
</dbReference>
<feature type="signal peptide" evidence="1">
    <location>
        <begin position="1"/>
        <end position="34"/>
    </location>
</feature>
<geneLocation type="plasmid" evidence="5 6">
    <name>bgla_3p</name>
</geneLocation>
<dbReference type="Pfam" id="PF12245">
    <property type="entry name" value="Big_3_2"/>
    <property type="match status" value="1"/>
</dbReference>
<dbReference type="EMBL" id="CP002603">
    <property type="protein sequence ID" value="AEA65748.1"/>
    <property type="molecule type" value="Genomic_DNA"/>
</dbReference>
<feature type="domain" description="Ig-like" evidence="3">
    <location>
        <begin position="597"/>
        <end position="739"/>
    </location>
</feature>